<evidence type="ECO:0000313" key="2">
    <source>
        <dbReference type="EMBL" id="JAE18218.1"/>
    </source>
</evidence>
<reference evidence="2" key="2">
    <citation type="journal article" date="2015" name="Data Brief">
        <title>Shoot transcriptome of the giant reed, Arundo donax.</title>
        <authorList>
            <person name="Barrero R.A."/>
            <person name="Guerrero F.D."/>
            <person name="Moolhuijzen P."/>
            <person name="Goolsby J.A."/>
            <person name="Tidwell J."/>
            <person name="Bellgard S.E."/>
            <person name="Bellgard M.I."/>
        </authorList>
    </citation>
    <scope>NUCLEOTIDE SEQUENCE</scope>
    <source>
        <tissue evidence="2">Shoot tissue taken approximately 20 cm above the soil surface</tissue>
    </source>
</reference>
<evidence type="ECO:0000256" key="1">
    <source>
        <dbReference type="SAM" id="MobiDB-lite"/>
    </source>
</evidence>
<dbReference type="AlphaFoldDB" id="A0A0A9GC16"/>
<feature type="region of interest" description="Disordered" evidence="1">
    <location>
        <begin position="1"/>
        <end position="24"/>
    </location>
</feature>
<reference evidence="2" key="1">
    <citation type="submission" date="2014-09" db="EMBL/GenBank/DDBJ databases">
        <authorList>
            <person name="Magalhaes I.L.F."/>
            <person name="Oliveira U."/>
            <person name="Santos F.R."/>
            <person name="Vidigal T.H.D.A."/>
            <person name="Brescovit A.D."/>
            <person name="Santos A.J."/>
        </authorList>
    </citation>
    <scope>NUCLEOTIDE SEQUENCE</scope>
    <source>
        <tissue evidence="2">Shoot tissue taken approximately 20 cm above the soil surface</tissue>
    </source>
</reference>
<sequence>MPRCPTGGAGGGARGTASGGTSRT</sequence>
<protein>
    <submittedName>
        <fullName evidence="2">Uncharacterized protein</fullName>
    </submittedName>
</protein>
<organism evidence="2">
    <name type="scientific">Arundo donax</name>
    <name type="common">Giant reed</name>
    <name type="synonym">Donax arundinaceus</name>
    <dbReference type="NCBI Taxonomy" id="35708"/>
    <lineage>
        <taxon>Eukaryota</taxon>
        <taxon>Viridiplantae</taxon>
        <taxon>Streptophyta</taxon>
        <taxon>Embryophyta</taxon>
        <taxon>Tracheophyta</taxon>
        <taxon>Spermatophyta</taxon>
        <taxon>Magnoliopsida</taxon>
        <taxon>Liliopsida</taxon>
        <taxon>Poales</taxon>
        <taxon>Poaceae</taxon>
        <taxon>PACMAD clade</taxon>
        <taxon>Arundinoideae</taxon>
        <taxon>Arundineae</taxon>
        <taxon>Arundo</taxon>
    </lineage>
</organism>
<feature type="compositionally biased region" description="Gly residues" evidence="1">
    <location>
        <begin position="7"/>
        <end position="18"/>
    </location>
</feature>
<proteinExistence type="predicted"/>
<dbReference type="EMBL" id="GBRH01179678">
    <property type="protein sequence ID" value="JAE18218.1"/>
    <property type="molecule type" value="Transcribed_RNA"/>
</dbReference>
<accession>A0A0A9GC16</accession>
<name>A0A0A9GC16_ARUDO</name>